<dbReference type="Proteomes" id="UP000015106">
    <property type="component" value="Chromosome 3"/>
</dbReference>
<dbReference type="EnsemblPlants" id="TuG1812G0300003773.01.T01">
    <property type="protein sequence ID" value="TuG1812G0300003773.01.T01.cds443011"/>
    <property type="gene ID" value="TuG1812G0300003773.01"/>
</dbReference>
<accession>A0A8R7TXG9</accession>
<keyword evidence="3" id="KW-1185">Reference proteome</keyword>
<evidence type="ECO:0000256" key="1">
    <source>
        <dbReference type="SAM" id="MobiDB-lite"/>
    </source>
</evidence>
<name>A0A8R7TXG9_TRIUA</name>
<evidence type="ECO:0000313" key="3">
    <source>
        <dbReference type="Proteomes" id="UP000015106"/>
    </source>
</evidence>
<evidence type="ECO:0000313" key="2">
    <source>
        <dbReference type="EnsemblPlants" id="TuG1812G0300003773.01.T01.cds443011"/>
    </source>
</evidence>
<feature type="compositionally biased region" description="Low complexity" evidence="1">
    <location>
        <begin position="25"/>
        <end position="57"/>
    </location>
</feature>
<proteinExistence type="predicted"/>
<reference evidence="3" key="1">
    <citation type="journal article" date="2013" name="Nature">
        <title>Draft genome of the wheat A-genome progenitor Triticum urartu.</title>
        <authorList>
            <person name="Ling H.Q."/>
            <person name="Zhao S."/>
            <person name="Liu D."/>
            <person name="Wang J."/>
            <person name="Sun H."/>
            <person name="Zhang C."/>
            <person name="Fan H."/>
            <person name="Li D."/>
            <person name="Dong L."/>
            <person name="Tao Y."/>
            <person name="Gao C."/>
            <person name="Wu H."/>
            <person name="Li Y."/>
            <person name="Cui Y."/>
            <person name="Guo X."/>
            <person name="Zheng S."/>
            <person name="Wang B."/>
            <person name="Yu K."/>
            <person name="Liang Q."/>
            <person name="Yang W."/>
            <person name="Lou X."/>
            <person name="Chen J."/>
            <person name="Feng M."/>
            <person name="Jian J."/>
            <person name="Zhang X."/>
            <person name="Luo G."/>
            <person name="Jiang Y."/>
            <person name="Liu J."/>
            <person name="Wang Z."/>
            <person name="Sha Y."/>
            <person name="Zhang B."/>
            <person name="Wu H."/>
            <person name="Tang D."/>
            <person name="Shen Q."/>
            <person name="Xue P."/>
            <person name="Zou S."/>
            <person name="Wang X."/>
            <person name="Liu X."/>
            <person name="Wang F."/>
            <person name="Yang Y."/>
            <person name="An X."/>
            <person name="Dong Z."/>
            <person name="Zhang K."/>
            <person name="Zhang X."/>
            <person name="Luo M.C."/>
            <person name="Dvorak J."/>
            <person name="Tong Y."/>
            <person name="Wang J."/>
            <person name="Yang H."/>
            <person name="Li Z."/>
            <person name="Wang D."/>
            <person name="Zhang A."/>
            <person name="Wang J."/>
        </authorList>
    </citation>
    <scope>NUCLEOTIDE SEQUENCE</scope>
    <source>
        <strain evidence="3">cv. G1812</strain>
    </source>
</reference>
<dbReference type="AlphaFoldDB" id="A0A8R7TXG9"/>
<feature type="compositionally biased region" description="Polar residues" evidence="1">
    <location>
        <begin position="61"/>
        <end position="73"/>
    </location>
</feature>
<protein>
    <submittedName>
        <fullName evidence="2">Uncharacterized protein</fullName>
    </submittedName>
</protein>
<organism evidence="2 3">
    <name type="scientific">Triticum urartu</name>
    <name type="common">Red wild einkorn</name>
    <name type="synonym">Crithodium urartu</name>
    <dbReference type="NCBI Taxonomy" id="4572"/>
    <lineage>
        <taxon>Eukaryota</taxon>
        <taxon>Viridiplantae</taxon>
        <taxon>Streptophyta</taxon>
        <taxon>Embryophyta</taxon>
        <taxon>Tracheophyta</taxon>
        <taxon>Spermatophyta</taxon>
        <taxon>Magnoliopsida</taxon>
        <taxon>Liliopsida</taxon>
        <taxon>Poales</taxon>
        <taxon>Poaceae</taxon>
        <taxon>BOP clade</taxon>
        <taxon>Pooideae</taxon>
        <taxon>Triticodae</taxon>
        <taxon>Triticeae</taxon>
        <taxon>Triticinae</taxon>
        <taxon>Triticum</taxon>
    </lineage>
</organism>
<reference evidence="2" key="3">
    <citation type="submission" date="2022-06" db="UniProtKB">
        <authorList>
            <consortium name="EnsemblPlants"/>
        </authorList>
    </citation>
    <scope>IDENTIFICATION</scope>
</reference>
<feature type="region of interest" description="Disordered" evidence="1">
    <location>
        <begin position="1"/>
        <end position="87"/>
    </location>
</feature>
<sequence length="87" mass="9061">MRPLGHPQGARKMSTVRPLGGAILRSSASSSRCASPRSTGRAPAAASSADRAAGVGRPRTHSSVSSWMSNSTAFLRPLQRGLPHLRA</sequence>
<dbReference type="Gramene" id="TuG1812G0300003773.01.T01">
    <property type="protein sequence ID" value="TuG1812G0300003773.01.T01.cds443011"/>
    <property type="gene ID" value="TuG1812G0300003773.01"/>
</dbReference>
<reference evidence="2" key="2">
    <citation type="submission" date="2018-03" db="EMBL/GenBank/DDBJ databases">
        <title>The Triticum urartu genome reveals the dynamic nature of wheat genome evolution.</title>
        <authorList>
            <person name="Ling H."/>
            <person name="Ma B."/>
            <person name="Shi X."/>
            <person name="Liu H."/>
            <person name="Dong L."/>
            <person name="Sun H."/>
            <person name="Cao Y."/>
            <person name="Gao Q."/>
            <person name="Zheng S."/>
            <person name="Li Y."/>
            <person name="Yu Y."/>
            <person name="Du H."/>
            <person name="Qi M."/>
            <person name="Li Y."/>
            <person name="Yu H."/>
            <person name="Cui Y."/>
            <person name="Wang N."/>
            <person name="Chen C."/>
            <person name="Wu H."/>
            <person name="Zhao Y."/>
            <person name="Zhang J."/>
            <person name="Li Y."/>
            <person name="Zhou W."/>
            <person name="Zhang B."/>
            <person name="Hu W."/>
            <person name="Eijk M."/>
            <person name="Tang J."/>
            <person name="Witsenboer H."/>
            <person name="Zhao S."/>
            <person name="Li Z."/>
            <person name="Zhang A."/>
            <person name="Wang D."/>
            <person name="Liang C."/>
        </authorList>
    </citation>
    <scope>NUCLEOTIDE SEQUENCE [LARGE SCALE GENOMIC DNA]</scope>
    <source>
        <strain evidence="2">cv. G1812</strain>
    </source>
</reference>